<dbReference type="EMBL" id="QOKY01000158">
    <property type="protein sequence ID" value="RMZ55856.1"/>
    <property type="molecule type" value="Genomic_DNA"/>
</dbReference>
<comment type="similarity">
    <text evidence="1">Belongs to the tRNA-intron endonuclease family.</text>
</comment>
<reference evidence="9" key="1">
    <citation type="journal article" date="2018" name="Algal Res.">
        <title>Characterization of plant carbon substrate utilization by Auxenochlorella protothecoides.</title>
        <authorList>
            <person name="Vogler B.W."/>
            <person name="Starkenburg S.R."/>
            <person name="Sudasinghe N."/>
            <person name="Schambach J.Y."/>
            <person name="Rollin J.A."/>
            <person name="Pattathil S."/>
            <person name="Barry A.N."/>
        </authorList>
    </citation>
    <scope>NUCLEOTIDE SEQUENCE [LARGE SCALE GENOMIC DNA]</scope>
    <source>
        <strain evidence="9">UTEX 25</strain>
    </source>
</reference>
<evidence type="ECO:0000256" key="5">
    <source>
        <dbReference type="ARBA" id="ARBA00034031"/>
    </source>
</evidence>
<dbReference type="GO" id="GO:0003676">
    <property type="term" value="F:nucleic acid binding"/>
    <property type="evidence" value="ECO:0007669"/>
    <property type="project" value="InterPro"/>
</dbReference>
<dbReference type="Proteomes" id="UP000279271">
    <property type="component" value="Unassembled WGS sequence"/>
</dbReference>
<feature type="domain" description="tRNA intron endonuclease catalytic" evidence="7">
    <location>
        <begin position="138"/>
        <end position="220"/>
    </location>
</feature>
<sequence length="230" mass="24534">MNMEERRIASLEVQEGRGYVWDAAGFKQQNAVHGLPLELSPEESGCGCRPVLRTSAAAADAASAALARKRAHESESDGSDEEAGPRAVEGSSEAPAWREALARGSHFCIPTRAAARDPGEAVSVLPAWTFPATPGERQRYAVFKDLLSRGFRVTGGSKFGADYLVYPGDPTLFHAQFCVRLMDYSAPLLPALLAAACRASHQARKHLLVASLLDGGKVSYTTFGPVDGFG</sequence>
<evidence type="ECO:0000259" key="7">
    <source>
        <dbReference type="Pfam" id="PF01974"/>
    </source>
</evidence>
<feature type="region of interest" description="Disordered" evidence="6">
    <location>
        <begin position="64"/>
        <end position="94"/>
    </location>
</feature>
<dbReference type="SUPFAM" id="SSF53032">
    <property type="entry name" value="tRNA-intron endonuclease catalytic domain-like"/>
    <property type="match status" value="1"/>
</dbReference>
<organism evidence="8 9">
    <name type="scientific">Auxenochlorella protothecoides</name>
    <name type="common">Green microalga</name>
    <name type="synonym">Chlorella protothecoides</name>
    <dbReference type="NCBI Taxonomy" id="3075"/>
    <lineage>
        <taxon>Eukaryota</taxon>
        <taxon>Viridiplantae</taxon>
        <taxon>Chlorophyta</taxon>
        <taxon>core chlorophytes</taxon>
        <taxon>Trebouxiophyceae</taxon>
        <taxon>Chlorellales</taxon>
        <taxon>Chlorellaceae</taxon>
        <taxon>Auxenochlorella</taxon>
    </lineage>
</organism>
<dbReference type="EC" id="4.6.1.16" evidence="2"/>
<evidence type="ECO:0000256" key="3">
    <source>
        <dbReference type="ARBA" id="ARBA00022694"/>
    </source>
</evidence>
<dbReference type="Pfam" id="PF01974">
    <property type="entry name" value="tRNA_int_endo"/>
    <property type="match status" value="1"/>
</dbReference>
<evidence type="ECO:0000313" key="8">
    <source>
        <dbReference type="EMBL" id="RMZ55856.1"/>
    </source>
</evidence>
<dbReference type="GO" id="GO:0000379">
    <property type="term" value="P:tRNA-type intron splice site recognition and cleavage"/>
    <property type="evidence" value="ECO:0007669"/>
    <property type="project" value="TreeGrafter"/>
</dbReference>
<gene>
    <name evidence="8" type="ORF">APUTEX25_003822</name>
</gene>
<dbReference type="PANTHER" id="PTHR13070">
    <property type="entry name" value="TRNA-SPLICING ENDONUCLEASE SUBUNIT SEN34-RELATED"/>
    <property type="match status" value="1"/>
</dbReference>
<dbReference type="GO" id="GO:0000213">
    <property type="term" value="F:tRNA-intron lyase activity"/>
    <property type="evidence" value="ECO:0007669"/>
    <property type="project" value="UniProtKB-EC"/>
</dbReference>
<dbReference type="Gene3D" id="3.40.1350.10">
    <property type="match status" value="1"/>
</dbReference>
<dbReference type="CDD" id="cd22363">
    <property type="entry name" value="tRNA-intron_lyase_C"/>
    <property type="match status" value="1"/>
</dbReference>
<evidence type="ECO:0000256" key="4">
    <source>
        <dbReference type="ARBA" id="ARBA00023239"/>
    </source>
</evidence>
<keyword evidence="3" id="KW-0819">tRNA processing</keyword>
<dbReference type="InterPro" id="IPR011856">
    <property type="entry name" value="tRNA_endonuc-like_dom_sf"/>
</dbReference>
<dbReference type="InterPro" id="IPR006677">
    <property type="entry name" value="tRNA_intron_Endonuc_cat-like"/>
</dbReference>
<evidence type="ECO:0000313" key="9">
    <source>
        <dbReference type="Proteomes" id="UP000279271"/>
    </source>
</evidence>
<evidence type="ECO:0000256" key="1">
    <source>
        <dbReference type="ARBA" id="ARBA00008078"/>
    </source>
</evidence>
<protein>
    <recommendedName>
        <fullName evidence="2">tRNA-intron lyase</fullName>
        <ecNumber evidence="2">4.6.1.16</ecNumber>
    </recommendedName>
</protein>
<dbReference type="GO" id="GO:0005634">
    <property type="term" value="C:nucleus"/>
    <property type="evidence" value="ECO:0007669"/>
    <property type="project" value="UniProtKB-ARBA"/>
</dbReference>
<dbReference type="AlphaFoldDB" id="A0A3M7L309"/>
<dbReference type="InterPro" id="IPR036167">
    <property type="entry name" value="tRNA_intron_Endo_cat-like_sf"/>
</dbReference>
<comment type="catalytic activity">
    <reaction evidence="5">
        <text>pretRNA = a 3'-half-tRNA molecule with a 5'-OH end + a 5'-half-tRNA molecule with a 2',3'-cyclic phosphate end + an intron with a 2',3'-cyclic phosphate and a 5'-hydroxyl terminus.</text>
        <dbReference type="EC" id="4.6.1.16"/>
    </reaction>
</comment>
<name>A0A3M7L309_AUXPR</name>
<accession>A0A3M7L309</accession>
<comment type="caution">
    <text evidence="8">The sequence shown here is derived from an EMBL/GenBank/DDBJ whole genome shotgun (WGS) entry which is preliminary data.</text>
</comment>
<evidence type="ECO:0000256" key="6">
    <source>
        <dbReference type="SAM" id="MobiDB-lite"/>
    </source>
</evidence>
<evidence type="ECO:0000256" key="2">
    <source>
        <dbReference type="ARBA" id="ARBA00012573"/>
    </source>
</evidence>
<keyword evidence="4" id="KW-0456">Lyase</keyword>
<dbReference type="PANTHER" id="PTHR13070:SF0">
    <property type="entry name" value="TRNA-SPLICING ENDONUCLEASE SUBUNIT SEN34"/>
    <property type="match status" value="1"/>
</dbReference>
<proteinExistence type="inferred from homology"/>